<evidence type="ECO:0000313" key="2">
    <source>
        <dbReference type="Proteomes" id="UP001274830"/>
    </source>
</evidence>
<dbReference type="AlphaFoldDB" id="A0AAE0WJ33"/>
<dbReference type="PANTHER" id="PTHR10039:SF14">
    <property type="entry name" value="NACHT DOMAIN-CONTAINING PROTEIN"/>
    <property type="match status" value="1"/>
</dbReference>
<dbReference type="PANTHER" id="PTHR10039">
    <property type="entry name" value="AMELOGENIN"/>
    <property type="match status" value="1"/>
</dbReference>
<name>A0AAE0WJ33_9PEZI</name>
<accession>A0AAE0WJ33</accession>
<organism evidence="1 2">
    <name type="scientific">Recurvomyces mirabilis</name>
    <dbReference type="NCBI Taxonomy" id="574656"/>
    <lineage>
        <taxon>Eukaryota</taxon>
        <taxon>Fungi</taxon>
        <taxon>Dikarya</taxon>
        <taxon>Ascomycota</taxon>
        <taxon>Pezizomycotina</taxon>
        <taxon>Dothideomycetes</taxon>
        <taxon>Dothideomycetidae</taxon>
        <taxon>Mycosphaerellales</taxon>
        <taxon>Teratosphaeriaceae</taxon>
        <taxon>Recurvomyces</taxon>
    </lineage>
</organism>
<proteinExistence type="predicted"/>
<keyword evidence="2" id="KW-1185">Reference proteome</keyword>
<gene>
    <name evidence="1" type="ORF">LTR78_008190</name>
</gene>
<reference evidence="1" key="1">
    <citation type="submission" date="2023-07" db="EMBL/GenBank/DDBJ databases">
        <title>Black Yeasts Isolated from many extreme environments.</title>
        <authorList>
            <person name="Coleine C."/>
            <person name="Stajich J.E."/>
            <person name="Selbmann L."/>
        </authorList>
    </citation>
    <scope>NUCLEOTIDE SEQUENCE</scope>
    <source>
        <strain evidence="1">CCFEE 5485</strain>
    </source>
</reference>
<evidence type="ECO:0000313" key="1">
    <source>
        <dbReference type="EMBL" id="KAK3672015.1"/>
    </source>
</evidence>
<protein>
    <recommendedName>
        <fullName evidence="3">NACHT domain-containing protein</fullName>
    </recommendedName>
</protein>
<dbReference type="EMBL" id="JAUTXT010000037">
    <property type="protein sequence ID" value="KAK3672015.1"/>
    <property type="molecule type" value="Genomic_DNA"/>
</dbReference>
<dbReference type="Proteomes" id="UP001274830">
    <property type="component" value="Unassembled WGS sequence"/>
</dbReference>
<sequence>MKERIDMVGTARMRGTGDLIYTAEQVETSQWLSSSTETIRVLWLTGKPGYAEIKHKPVRLIVDGLDECHPELEENQAEFEKLFELLAQLPSGCKTLVVSRHNNFREQMLQRSIGDTLSRKNITENDTRDDPATYITSRLHDIAEDKED</sequence>
<evidence type="ECO:0008006" key="3">
    <source>
        <dbReference type="Google" id="ProtNLM"/>
    </source>
</evidence>
<comment type="caution">
    <text evidence="1">The sequence shown here is derived from an EMBL/GenBank/DDBJ whole genome shotgun (WGS) entry which is preliminary data.</text>
</comment>